<protein>
    <submittedName>
        <fullName evidence="2">Uncharacterized protein</fullName>
    </submittedName>
</protein>
<feature type="compositionally biased region" description="Acidic residues" evidence="1">
    <location>
        <begin position="1"/>
        <end position="57"/>
    </location>
</feature>
<evidence type="ECO:0000313" key="2">
    <source>
        <dbReference type="EMBL" id="GFC93524.1"/>
    </source>
</evidence>
<sequence>LFLFDDEQGDDGDDDEERNDEQDDNDYAQDDDDAQDDDVNEENANKDDDEEGDDDDDQVKGSYDEQASNEEGEEFIYPSLSTHDEKETRDEESFDPIPKTPKNTDDEGNAEENLGINVSREEGQDEEDEEDELYRDVNITLRRGTPISMALHPVSVPTLTPSTIATLTTIQQVPTPPTTAPSTLLQDLPNFGSLFRLDHRLKTLEAN</sequence>
<gene>
    <name evidence="2" type="ORF">Tci_865494</name>
</gene>
<comment type="caution">
    <text evidence="2">The sequence shown here is derived from an EMBL/GenBank/DDBJ whole genome shotgun (WGS) entry which is preliminary data.</text>
</comment>
<evidence type="ECO:0000256" key="1">
    <source>
        <dbReference type="SAM" id="MobiDB-lite"/>
    </source>
</evidence>
<organism evidence="2">
    <name type="scientific">Tanacetum cinerariifolium</name>
    <name type="common">Dalmatian daisy</name>
    <name type="synonym">Chrysanthemum cinerariifolium</name>
    <dbReference type="NCBI Taxonomy" id="118510"/>
    <lineage>
        <taxon>Eukaryota</taxon>
        <taxon>Viridiplantae</taxon>
        <taxon>Streptophyta</taxon>
        <taxon>Embryophyta</taxon>
        <taxon>Tracheophyta</taxon>
        <taxon>Spermatophyta</taxon>
        <taxon>Magnoliopsida</taxon>
        <taxon>eudicotyledons</taxon>
        <taxon>Gunneridae</taxon>
        <taxon>Pentapetalae</taxon>
        <taxon>asterids</taxon>
        <taxon>campanulids</taxon>
        <taxon>Asterales</taxon>
        <taxon>Asteraceae</taxon>
        <taxon>Asteroideae</taxon>
        <taxon>Anthemideae</taxon>
        <taxon>Anthemidinae</taxon>
        <taxon>Tanacetum</taxon>
    </lineage>
</organism>
<feature type="non-terminal residue" evidence="2">
    <location>
        <position position="207"/>
    </location>
</feature>
<reference evidence="2" key="1">
    <citation type="journal article" date="2019" name="Sci. Rep.">
        <title>Draft genome of Tanacetum cinerariifolium, the natural source of mosquito coil.</title>
        <authorList>
            <person name="Yamashiro T."/>
            <person name="Shiraishi A."/>
            <person name="Satake H."/>
            <person name="Nakayama K."/>
        </authorList>
    </citation>
    <scope>NUCLEOTIDE SEQUENCE</scope>
</reference>
<feature type="non-terminal residue" evidence="2">
    <location>
        <position position="1"/>
    </location>
</feature>
<feature type="region of interest" description="Disordered" evidence="1">
    <location>
        <begin position="1"/>
        <end position="132"/>
    </location>
</feature>
<dbReference type="EMBL" id="BKCJ011143829">
    <property type="protein sequence ID" value="GFC93524.1"/>
    <property type="molecule type" value="Genomic_DNA"/>
</dbReference>
<name>A0A699S7T5_TANCI</name>
<accession>A0A699S7T5</accession>
<feature type="compositionally biased region" description="Acidic residues" evidence="1">
    <location>
        <begin position="123"/>
        <end position="132"/>
    </location>
</feature>
<proteinExistence type="predicted"/>
<dbReference type="AlphaFoldDB" id="A0A699S7T5"/>
<feature type="compositionally biased region" description="Basic and acidic residues" evidence="1">
    <location>
        <begin position="82"/>
        <end position="91"/>
    </location>
</feature>